<dbReference type="SUPFAM" id="SSF57716">
    <property type="entry name" value="Glucocorticoid receptor-like (DNA-binding domain)"/>
    <property type="match status" value="1"/>
</dbReference>
<keyword evidence="13 15" id="KW-0326">Glycosidase</keyword>
<dbReference type="GO" id="GO:0008270">
    <property type="term" value="F:zinc ion binding"/>
    <property type="evidence" value="ECO:0007669"/>
    <property type="project" value="UniProtKB-UniRule"/>
</dbReference>
<evidence type="ECO:0000256" key="8">
    <source>
        <dbReference type="ARBA" id="ARBA00022833"/>
    </source>
</evidence>
<feature type="binding site" evidence="15">
    <location>
        <position position="110"/>
    </location>
    <ligand>
        <name>DNA</name>
        <dbReference type="ChEBI" id="CHEBI:16991"/>
    </ligand>
</feature>
<evidence type="ECO:0000256" key="9">
    <source>
        <dbReference type="ARBA" id="ARBA00023125"/>
    </source>
</evidence>
<evidence type="ECO:0000256" key="4">
    <source>
        <dbReference type="ARBA" id="ARBA00022723"/>
    </source>
</evidence>
<gene>
    <name evidence="15 18" type="primary">mutM</name>
    <name evidence="15" type="synonym">fpg</name>
    <name evidence="18" type="ORF">NCTC13316_02819</name>
</gene>
<feature type="binding site" evidence="15">
    <location>
        <position position="91"/>
    </location>
    <ligand>
        <name>DNA</name>
        <dbReference type="ChEBI" id="CHEBI:16991"/>
    </ligand>
</feature>
<evidence type="ECO:0000256" key="10">
    <source>
        <dbReference type="ARBA" id="ARBA00023204"/>
    </source>
</evidence>
<dbReference type="EC" id="4.2.99.18" evidence="15"/>
<feature type="binding site" evidence="15">
    <location>
        <position position="152"/>
    </location>
    <ligand>
        <name>DNA</name>
        <dbReference type="ChEBI" id="CHEBI:16991"/>
    </ligand>
</feature>
<dbReference type="InterPro" id="IPR015886">
    <property type="entry name" value="H2TH_FPG"/>
</dbReference>
<keyword evidence="7 15" id="KW-0378">Hydrolase</keyword>
<dbReference type="InterPro" id="IPR010979">
    <property type="entry name" value="Ribosomal_uS13-like_H2TH"/>
</dbReference>
<reference evidence="18 19" key="1">
    <citation type="submission" date="2018-06" db="EMBL/GenBank/DDBJ databases">
        <authorList>
            <consortium name="Pathogen Informatics"/>
            <person name="Doyle S."/>
        </authorList>
    </citation>
    <scope>NUCLEOTIDE SEQUENCE [LARGE SCALE GENOMIC DNA]</scope>
    <source>
        <strain evidence="18 19">NCTC13316</strain>
    </source>
</reference>
<proteinExistence type="inferred from homology"/>
<dbReference type="Pfam" id="PF01149">
    <property type="entry name" value="Fapy_DNA_glyco"/>
    <property type="match status" value="1"/>
</dbReference>
<dbReference type="Pfam" id="PF06827">
    <property type="entry name" value="zf-FPG_IleRS"/>
    <property type="match status" value="1"/>
</dbReference>
<feature type="active site" description="Proton donor; for beta-elimination activity" evidence="15">
    <location>
        <position position="58"/>
    </location>
</feature>
<dbReference type="GO" id="GO:0034039">
    <property type="term" value="F:8-oxo-7,8-dihydroguanine DNA N-glycosylase activity"/>
    <property type="evidence" value="ECO:0007669"/>
    <property type="project" value="TreeGrafter"/>
</dbReference>
<evidence type="ECO:0000256" key="14">
    <source>
        <dbReference type="ARBA" id="ARBA00044632"/>
    </source>
</evidence>
<evidence type="ECO:0000259" key="16">
    <source>
        <dbReference type="PROSITE" id="PS51066"/>
    </source>
</evidence>
<dbReference type="SUPFAM" id="SSF81624">
    <property type="entry name" value="N-terminal domain of MutM-like DNA repair proteins"/>
    <property type="match status" value="1"/>
</dbReference>
<comment type="function">
    <text evidence="15">Involved in base excision repair of DNA damaged by oxidation or by mutagenic agents. Acts as DNA glycosylase that recognizes and removes damaged bases. Has a preference for oxidized purines, such as 7,8-dihydro-8-oxoguanine (8-oxoG). Has AP (apurinic/apyrimidinic) lyase activity and introduces nicks in the DNA strand. Cleaves the DNA backbone by beta-delta elimination to generate a single-strand break at the site of the removed base with both 3'- and 5'-phosphates.</text>
</comment>
<evidence type="ECO:0000256" key="2">
    <source>
        <dbReference type="ARBA" id="ARBA00009409"/>
    </source>
</evidence>
<feature type="domain" description="FPG-type" evidence="16">
    <location>
        <begin position="236"/>
        <end position="270"/>
    </location>
</feature>
<keyword evidence="19" id="KW-1185">Reference proteome</keyword>
<dbReference type="FunFam" id="3.20.190.10:FF:000001">
    <property type="entry name" value="Formamidopyrimidine-DNA glycosylase"/>
    <property type="match status" value="1"/>
</dbReference>
<dbReference type="Proteomes" id="UP000254794">
    <property type="component" value="Unassembled WGS sequence"/>
</dbReference>
<keyword evidence="5 15" id="KW-0227">DNA damage</keyword>
<name>A0A378JNP0_9GAMM</name>
<evidence type="ECO:0000256" key="6">
    <source>
        <dbReference type="ARBA" id="ARBA00022771"/>
    </source>
</evidence>
<dbReference type="InterPro" id="IPR000214">
    <property type="entry name" value="Znf_DNA_glyclase/AP_lyase"/>
</dbReference>
<evidence type="ECO:0000256" key="7">
    <source>
        <dbReference type="ARBA" id="ARBA00022801"/>
    </source>
</evidence>
<feature type="domain" description="Formamidopyrimidine-DNA glycosylase catalytic" evidence="17">
    <location>
        <begin position="2"/>
        <end position="113"/>
    </location>
</feature>
<dbReference type="EC" id="3.2.2.23" evidence="15"/>
<evidence type="ECO:0000256" key="11">
    <source>
        <dbReference type="ARBA" id="ARBA00023239"/>
    </source>
</evidence>
<feature type="active site" description="Proton donor" evidence="15">
    <location>
        <position position="3"/>
    </location>
</feature>
<evidence type="ECO:0000256" key="5">
    <source>
        <dbReference type="ARBA" id="ARBA00022763"/>
    </source>
</evidence>
<dbReference type="SMART" id="SM01232">
    <property type="entry name" value="H2TH"/>
    <property type="match status" value="1"/>
</dbReference>
<comment type="catalytic activity">
    <reaction evidence="14 15">
        <text>2'-deoxyribonucleotide-(2'-deoxyribose 5'-phosphate)-2'-deoxyribonucleotide-DNA = a 3'-end 2'-deoxyribonucleotide-(2,3-dehydro-2,3-deoxyribose 5'-phosphate)-DNA + a 5'-end 5'-phospho-2'-deoxyribonucleoside-DNA + H(+)</text>
        <dbReference type="Rhea" id="RHEA:66592"/>
        <dbReference type="Rhea" id="RHEA-COMP:13180"/>
        <dbReference type="Rhea" id="RHEA-COMP:16897"/>
        <dbReference type="Rhea" id="RHEA-COMP:17067"/>
        <dbReference type="ChEBI" id="CHEBI:15378"/>
        <dbReference type="ChEBI" id="CHEBI:136412"/>
        <dbReference type="ChEBI" id="CHEBI:157695"/>
        <dbReference type="ChEBI" id="CHEBI:167181"/>
        <dbReference type="EC" id="4.2.99.18"/>
    </reaction>
</comment>
<dbReference type="PANTHER" id="PTHR22993">
    <property type="entry name" value="FORMAMIDOPYRIMIDINE-DNA GLYCOSYLASE"/>
    <property type="match status" value="1"/>
</dbReference>
<dbReference type="Gene3D" id="1.10.8.50">
    <property type="match status" value="1"/>
</dbReference>
<dbReference type="EMBL" id="UGOD01000001">
    <property type="protein sequence ID" value="STX52697.1"/>
    <property type="molecule type" value="Genomic_DNA"/>
</dbReference>
<keyword evidence="4 15" id="KW-0479">Metal-binding</keyword>
<dbReference type="CDD" id="cd08966">
    <property type="entry name" value="EcFpg-like_N"/>
    <property type="match status" value="1"/>
</dbReference>
<dbReference type="PROSITE" id="PS01242">
    <property type="entry name" value="ZF_FPG_1"/>
    <property type="match status" value="1"/>
</dbReference>
<comment type="subunit">
    <text evidence="3 15">Monomer.</text>
</comment>
<keyword evidence="9 15" id="KW-0238">DNA-binding</keyword>
<dbReference type="SMART" id="SM00898">
    <property type="entry name" value="Fapy_DNA_glyco"/>
    <property type="match status" value="1"/>
</dbReference>
<dbReference type="FunFam" id="1.10.8.50:FF:000003">
    <property type="entry name" value="Formamidopyrimidine-DNA glycosylase"/>
    <property type="match status" value="1"/>
</dbReference>
<dbReference type="GO" id="GO:0003684">
    <property type="term" value="F:damaged DNA binding"/>
    <property type="evidence" value="ECO:0007669"/>
    <property type="project" value="InterPro"/>
</dbReference>
<organism evidence="18 19">
    <name type="scientific">Legionella busanensis</name>
    <dbReference type="NCBI Taxonomy" id="190655"/>
    <lineage>
        <taxon>Bacteria</taxon>
        <taxon>Pseudomonadati</taxon>
        <taxon>Pseudomonadota</taxon>
        <taxon>Gammaproteobacteria</taxon>
        <taxon>Legionellales</taxon>
        <taxon>Legionellaceae</taxon>
        <taxon>Legionella</taxon>
    </lineage>
</organism>
<dbReference type="GO" id="GO:0140078">
    <property type="term" value="F:class I DNA-(apurinic or apyrimidinic site) endonuclease activity"/>
    <property type="evidence" value="ECO:0007669"/>
    <property type="project" value="UniProtKB-EC"/>
</dbReference>
<keyword evidence="12 15" id="KW-0511">Multifunctional enzyme</keyword>
<comment type="cofactor">
    <cofactor evidence="15">
        <name>Zn(2+)</name>
        <dbReference type="ChEBI" id="CHEBI:29105"/>
    </cofactor>
    <text evidence="15">Binds 1 zinc ion per subunit.</text>
</comment>
<dbReference type="HAMAP" id="MF_00103">
    <property type="entry name" value="Fapy_DNA_glycosyl"/>
    <property type="match status" value="1"/>
</dbReference>
<dbReference type="InterPro" id="IPR015887">
    <property type="entry name" value="DNA_glyclase_Znf_dom_DNA_BS"/>
</dbReference>
<evidence type="ECO:0000256" key="1">
    <source>
        <dbReference type="ARBA" id="ARBA00001668"/>
    </source>
</evidence>
<dbReference type="NCBIfam" id="NF002211">
    <property type="entry name" value="PRK01103.1"/>
    <property type="match status" value="1"/>
</dbReference>
<comment type="similarity">
    <text evidence="2 15">Belongs to the FPG family.</text>
</comment>
<dbReference type="PROSITE" id="PS51066">
    <property type="entry name" value="ZF_FPG_2"/>
    <property type="match status" value="1"/>
</dbReference>
<dbReference type="InterPro" id="IPR010663">
    <property type="entry name" value="Znf_FPG/IleRS"/>
</dbReference>
<dbReference type="Pfam" id="PF06831">
    <property type="entry name" value="H2TH"/>
    <property type="match status" value="1"/>
</dbReference>
<dbReference type="RefSeq" id="WP_115332228.1">
    <property type="nucleotide sequence ID" value="NZ_CAAAHP010000003.1"/>
</dbReference>
<keyword evidence="8 15" id="KW-0862">Zinc</keyword>
<dbReference type="OrthoDB" id="9800855at2"/>
<feature type="active site" description="Proton donor; for delta-elimination activity" evidence="15">
    <location>
        <position position="260"/>
    </location>
</feature>
<evidence type="ECO:0000313" key="19">
    <source>
        <dbReference type="Proteomes" id="UP000254794"/>
    </source>
</evidence>
<sequence length="274" mass="30858">MPELPEVETTRLAISPYLTNQIITRVTIRNSQLRLPVSGELSDICPGQTIEAVERRAKYLILILSKGYILIHLGMSGHLRLVNPSTPLEKHDHIELTLENGLIVRYQDPRRFGLWLYLTSEPANHKLLNHLGPEPLTDNFNANYLFKRCQGKKQSIKSFLMDNQIVVGIGNIYATESLFLAGVHPFESAGNLTIEQLTKLVNYAKRVLQQAIDYGGTTLRDFYSLGNPGYFINQLKVYGRKGQACIDCNTIIESLKIAGRTSAYCPKCQPLKQN</sequence>
<dbReference type="PANTHER" id="PTHR22993:SF9">
    <property type="entry name" value="FORMAMIDOPYRIMIDINE-DNA GLYCOSYLASE"/>
    <property type="match status" value="1"/>
</dbReference>
<evidence type="ECO:0000256" key="13">
    <source>
        <dbReference type="ARBA" id="ARBA00023295"/>
    </source>
</evidence>
<dbReference type="PROSITE" id="PS51068">
    <property type="entry name" value="FPG_CAT"/>
    <property type="match status" value="1"/>
</dbReference>
<evidence type="ECO:0000256" key="3">
    <source>
        <dbReference type="ARBA" id="ARBA00011245"/>
    </source>
</evidence>
<dbReference type="InterPro" id="IPR012319">
    <property type="entry name" value="FPG_cat"/>
</dbReference>
<dbReference type="AlphaFoldDB" id="A0A378JNP0"/>
<evidence type="ECO:0000256" key="15">
    <source>
        <dbReference type="HAMAP-Rule" id="MF_00103"/>
    </source>
</evidence>
<keyword evidence="11 15" id="KW-0456">Lyase</keyword>
<protein>
    <recommendedName>
        <fullName evidence="15">Formamidopyrimidine-DNA glycosylase</fullName>
        <shortName evidence="15">Fapy-DNA glycosylase</shortName>
        <ecNumber evidence="15">3.2.2.23</ecNumber>
    </recommendedName>
    <alternativeName>
        <fullName evidence="15">DNA-(apurinic or apyrimidinic site) lyase MutM</fullName>
        <shortName evidence="15">AP lyase MutM</shortName>
        <ecNumber evidence="15">4.2.99.18</ecNumber>
    </alternativeName>
</protein>
<dbReference type="InterPro" id="IPR020629">
    <property type="entry name" value="FPG_Glyclase"/>
</dbReference>
<comment type="catalytic activity">
    <reaction evidence="1 15">
        <text>Hydrolysis of DNA containing ring-opened 7-methylguanine residues, releasing 2,6-diamino-4-hydroxy-5-(N-methyl)formamidopyrimidine.</text>
        <dbReference type="EC" id="3.2.2.23"/>
    </reaction>
</comment>
<dbReference type="InterPro" id="IPR035937">
    <property type="entry name" value="FPG_N"/>
</dbReference>
<dbReference type="GO" id="GO:0006284">
    <property type="term" value="P:base-excision repair"/>
    <property type="evidence" value="ECO:0007669"/>
    <property type="project" value="InterPro"/>
</dbReference>
<accession>A0A378JNP0</accession>
<feature type="active site" description="Schiff-base intermediate with DNA" evidence="15">
    <location>
        <position position="2"/>
    </location>
</feature>
<dbReference type="SUPFAM" id="SSF46946">
    <property type="entry name" value="S13-like H2TH domain"/>
    <property type="match status" value="1"/>
</dbReference>
<dbReference type="Gene3D" id="3.20.190.10">
    <property type="entry name" value="MutM-like, N-terminal"/>
    <property type="match status" value="1"/>
</dbReference>
<evidence type="ECO:0000313" key="18">
    <source>
        <dbReference type="EMBL" id="STX52697.1"/>
    </source>
</evidence>
<evidence type="ECO:0000259" key="17">
    <source>
        <dbReference type="PROSITE" id="PS51068"/>
    </source>
</evidence>
<dbReference type="NCBIfam" id="TIGR00577">
    <property type="entry name" value="fpg"/>
    <property type="match status" value="1"/>
</dbReference>
<evidence type="ECO:0000256" key="12">
    <source>
        <dbReference type="ARBA" id="ARBA00023268"/>
    </source>
</evidence>
<keyword evidence="6 15" id="KW-0863">Zinc-finger</keyword>
<keyword evidence="10 15" id="KW-0234">DNA repair</keyword>